<dbReference type="Proteomes" id="UP000007517">
    <property type="component" value="Chromosome"/>
</dbReference>
<dbReference type="SUPFAM" id="SSF46894">
    <property type="entry name" value="C-terminal effector domain of the bipartite response regulators"/>
    <property type="match status" value="1"/>
</dbReference>
<dbReference type="InterPro" id="IPR000073">
    <property type="entry name" value="AB_hydrolase_1"/>
</dbReference>
<dbReference type="AlphaFoldDB" id="H6RM29"/>
<dbReference type="Pfam" id="PF00561">
    <property type="entry name" value="Abhydrolase_1"/>
    <property type="match status" value="1"/>
</dbReference>
<feature type="domain" description="HTH luxR-type" evidence="1">
    <location>
        <begin position="267"/>
        <end position="333"/>
    </location>
</feature>
<dbReference type="PROSITE" id="PS50043">
    <property type="entry name" value="HTH_LUXR_2"/>
    <property type="match status" value="1"/>
</dbReference>
<proteinExistence type="predicted"/>
<accession>H6RM29</accession>
<dbReference type="InterPro" id="IPR036388">
    <property type="entry name" value="WH-like_DNA-bd_sf"/>
</dbReference>
<dbReference type="HOGENOM" id="CLU_020336_14_0_11"/>
<dbReference type="EMBL" id="FO117623">
    <property type="protein sequence ID" value="CCG01271.1"/>
    <property type="molecule type" value="Genomic_DNA"/>
</dbReference>
<dbReference type="InterPro" id="IPR016032">
    <property type="entry name" value="Sig_transdc_resp-reg_C-effctor"/>
</dbReference>
<name>H6RM29_BLASD</name>
<dbReference type="KEGG" id="bsd:BLASA_0294"/>
<keyword evidence="2" id="KW-0378">Hydrolase</keyword>
<dbReference type="PANTHER" id="PTHR43433:SF5">
    <property type="entry name" value="AB HYDROLASE-1 DOMAIN-CONTAINING PROTEIN"/>
    <property type="match status" value="1"/>
</dbReference>
<dbReference type="Gene3D" id="1.10.10.10">
    <property type="entry name" value="Winged helix-like DNA-binding domain superfamily/Winged helix DNA-binding domain"/>
    <property type="match status" value="1"/>
</dbReference>
<dbReference type="SUPFAM" id="SSF53474">
    <property type="entry name" value="alpha/beta-Hydrolases"/>
    <property type="match status" value="1"/>
</dbReference>
<dbReference type="InterPro" id="IPR029058">
    <property type="entry name" value="AB_hydrolase_fold"/>
</dbReference>
<protein>
    <submittedName>
        <fullName evidence="2">Putative alpha/beta hydrolase superfamily and a LuxR DNA binding domain C_term</fullName>
    </submittedName>
</protein>
<dbReference type="PANTHER" id="PTHR43433">
    <property type="entry name" value="HYDROLASE, ALPHA/BETA FOLD FAMILY PROTEIN"/>
    <property type="match status" value="1"/>
</dbReference>
<dbReference type="GO" id="GO:0016787">
    <property type="term" value="F:hydrolase activity"/>
    <property type="evidence" value="ECO:0007669"/>
    <property type="project" value="UniProtKB-KW"/>
</dbReference>
<reference evidence="2 3" key="1">
    <citation type="journal article" date="2012" name="J. Bacteriol.">
        <title>Genome Sequence of Blastococcus saxobsidens DD2, a Stone-Inhabiting Bacterium.</title>
        <authorList>
            <person name="Chouaia B."/>
            <person name="Crotti E."/>
            <person name="Brusetti L."/>
            <person name="Daffonchio D."/>
            <person name="Essoussi I."/>
            <person name="Nouioui I."/>
            <person name="Sbissi I."/>
            <person name="Ghodhbane-Gtari F."/>
            <person name="Gtari M."/>
            <person name="Vacherie B."/>
            <person name="Barbe V."/>
            <person name="Medigue C."/>
            <person name="Gury J."/>
            <person name="Pujic P."/>
            <person name="Normand P."/>
        </authorList>
    </citation>
    <scope>NUCLEOTIDE SEQUENCE [LARGE SCALE GENOMIC DNA]</scope>
    <source>
        <strain evidence="2 3">DD2</strain>
    </source>
</reference>
<dbReference type="GO" id="GO:0003677">
    <property type="term" value="F:DNA binding"/>
    <property type="evidence" value="ECO:0007669"/>
    <property type="project" value="InterPro"/>
</dbReference>
<evidence type="ECO:0000313" key="2">
    <source>
        <dbReference type="EMBL" id="CCG01271.1"/>
    </source>
</evidence>
<gene>
    <name evidence="2" type="ordered locus">BLASA_0294</name>
</gene>
<dbReference type="eggNOG" id="COG2197">
    <property type="taxonomic scope" value="Bacteria"/>
</dbReference>
<dbReference type="InterPro" id="IPR000792">
    <property type="entry name" value="Tscrpt_reg_LuxR_C"/>
</dbReference>
<keyword evidence="3" id="KW-1185">Reference proteome</keyword>
<dbReference type="Pfam" id="PF00196">
    <property type="entry name" value="GerE"/>
    <property type="match status" value="1"/>
</dbReference>
<evidence type="ECO:0000259" key="1">
    <source>
        <dbReference type="PROSITE" id="PS50043"/>
    </source>
</evidence>
<dbReference type="Gene3D" id="3.40.50.1820">
    <property type="entry name" value="alpha/beta hydrolase"/>
    <property type="match status" value="1"/>
</dbReference>
<dbReference type="CDD" id="cd06170">
    <property type="entry name" value="LuxR_C_like"/>
    <property type="match status" value="1"/>
</dbReference>
<organism evidence="2 3">
    <name type="scientific">Blastococcus saxobsidens (strain DD2)</name>
    <dbReference type="NCBI Taxonomy" id="1146883"/>
    <lineage>
        <taxon>Bacteria</taxon>
        <taxon>Bacillati</taxon>
        <taxon>Actinomycetota</taxon>
        <taxon>Actinomycetes</taxon>
        <taxon>Geodermatophilales</taxon>
        <taxon>Geodermatophilaceae</taxon>
        <taxon>Blastococcus</taxon>
    </lineage>
</organism>
<evidence type="ECO:0000313" key="3">
    <source>
        <dbReference type="Proteomes" id="UP000007517"/>
    </source>
</evidence>
<sequence>MGGVRFMWSAVGARIAYTTLGSGPPLIVIPPWLTHLDALTSLSGYRRFHEVLGRDHTVVLYDRWGTGLSDRDRTDFSLDGEVQVLVDLADQLRFRRFAVLGPSHGGPTAVAVAHRQPRRVSHLILYGTGARTLIDATTWPPLRELILANWPAATRAIAALATPGCDADDVGAFAAVMHASATPEMTVALQDAAGSYDLTEALGQLQTPTLVLNRWGDPFVSPEAARRLAGRIPGAVLELVDGEAHVHLVGDSAVLAERITAFTGGAHHRSSAQLTAREAEVLQLVAEGCTNAEAARRLHLSVRTVERHLLNSYAKLGVHGRTEAVGQWLSRPGRPVTPA</sequence>
<dbReference type="SMART" id="SM00421">
    <property type="entry name" value="HTH_LUXR"/>
    <property type="match status" value="1"/>
</dbReference>
<dbReference type="PRINTS" id="PR00111">
    <property type="entry name" value="ABHYDROLASE"/>
</dbReference>
<dbReference type="eggNOG" id="COG0596">
    <property type="taxonomic scope" value="Bacteria"/>
</dbReference>
<reference evidence="3" key="2">
    <citation type="submission" date="2012-02" db="EMBL/GenBank/DDBJ databases">
        <title>Complete genome sequence of Blastococcus saxobsidens strain DD2.</title>
        <authorList>
            <person name="Genoscope."/>
        </authorList>
    </citation>
    <scope>NUCLEOTIDE SEQUENCE [LARGE SCALE GENOMIC DNA]</scope>
    <source>
        <strain evidence="3">DD2</strain>
    </source>
</reference>
<dbReference type="PRINTS" id="PR00038">
    <property type="entry name" value="HTHLUXR"/>
</dbReference>
<dbReference type="GO" id="GO:0006355">
    <property type="term" value="P:regulation of DNA-templated transcription"/>
    <property type="evidence" value="ECO:0007669"/>
    <property type="project" value="InterPro"/>
</dbReference>
<dbReference type="InterPro" id="IPR050471">
    <property type="entry name" value="AB_hydrolase"/>
</dbReference>
<dbReference type="STRING" id="1146883.BLASA_0294"/>